<dbReference type="InterPro" id="IPR025110">
    <property type="entry name" value="AMP-bd_C"/>
</dbReference>
<feature type="transmembrane region" description="Helical" evidence="6">
    <location>
        <begin position="262"/>
        <end position="279"/>
    </location>
</feature>
<evidence type="ECO:0000256" key="1">
    <source>
        <dbReference type="ARBA" id="ARBA00022428"/>
    </source>
</evidence>
<keyword evidence="6" id="KW-0812">Transmembrane</keyword>
<organism evidence="9 10">
    <name type="scientific">Desulfoferula mesophila</name>
    <dbReference type="NCBI Taxonomy" id="3058419"/>
    <lineage>
        <taxon>Bacteria</taxon>
        <taxon>Pseudomonadati</taxon>
        <taxon>Thermodesulfobacteriota</taxon>
        <taxon>Desulfarculia</taxon>
        <taxon>Desulfarculales</taxon>
        <taxon>Desulfarculaceae</taxon>
        <taxon>Desulfoferula</taxon>
    </lineage>
</organism>
<accession>A0AAU9EDS7</accession>
<dbReference type="PROSITE" id="PS00455">
    <property type="entry name" value="AMP_BINDING"/>
    <property type="match status" value="1"/>
</dbReference>
<name>A0AAU9EDS7_9BACT</name>
<evidence type="ECO:0000259" key="8">
    <source>
        <dbReference type="Pfam" id="PF13193"/>
    </source>
</evidence>
<dbReference type="EMBL" id="AP028679">
    <property type="protein sequence ID" value="BEQ14707.1"/>
    <property type="molecule type" value="Genomic_DNA"/>
</dbReference>
<dbReference type="KEGG" id="dmp:FAK_17730"/>
<keyword evidence="6" id="KW-1133">Transmembrane helix</keyword>
<evidence type="ECO:0000313" key="10">
    <source>
        <dbReference type="Proteomes" id="UP001366166"/>
    </source>
</evidence>
<evidence type="ECO:0000259" key="7">
    <source>
        <dbReference type="Pfam" id="PF00501"/>
    </source>
</evidence>
<dbReference type="InterPro" id="IPR045851">
    <property type="entry name" value="AMP-bd_C_sf"/>
</dbReference>
<dbReference type="Gene3D" id="3.30.300.30">
    <property type="match status" value="1"/>
</dbReference>
<dbReference type="HAMAP" id="MF_00731">
    <property type="entry name" value="MenE"/>
    <property type="match status" value="1"/>
</dbReference>
<dbReference type="Gene3D" id="3.40.50.12780">
    <property type="entry name" value="N-terminal domain of ligase-like"/>
    <property type="match status" value="1"/>
</dbReference>
<dbReference type="GO" id="GO:0009234">
    <property type="term" value="P:menaquinone biosynthetic process"/>
    <property type="evidence" value="ECO:0007669"/>
    <property type="project" value="UniProtKB-UniRule"/>
</dbReference>
<dbReference type="NCBIfam" id="TIGR01923">
    <property type="entry name" value="menE"/>
    <property type="match status" value="1"/>
</dbReference>
<dbReference type="GO" id="GO:0005524">
    <property type="term" value="F:ATP binding"/>
    <property type="evidence" value="ECO:0007669"/>
    <property type="project" value="UniProtKB-KW"/>
</dbReference>
<feature type="domain" description="AMP-binding enzyme C-terminal" evidence="8">
    <location>
        <begin position="429"/>
        <end position="504"/>
    </location>
</feature>
<dbReference type="Proteomes" id="UP001366166">
    <property type="component" value="Chromosome"/>
</dbReference>
<dbReference type="RefSeq" id="WP_338606407.1">
    <property type="nucleotide sequence ID" value="NZ_AP028679.1"/>
</dbReference>
<dbReference type="Pfam" id="PF00501">
    <property type="entry name" value="AMP-binding"/>
    <property type="match status" value="1"/>
</dbReference>
<dbReference type="AlphaFoldDB" id="A0AAU9EDS7"/>
<keyword evidence="4 5" id="KW-0067">ATP-binding</keyword>
<dbReference type="InterPro" id="IPR042099">
    <property type="entry name" value="ANL_N_sf"/>
</dbReference>
<sequence length="515" mass="56267">MPETSPNQQALRGIGSWLTLRAQICPEREAVVDGERRLSYAQLNQRVNRLARALQARGLAYGDRLAMLSYNRLEFIEIIMACAKLGLVLVPLNWRLTAAELSFQLGDSQTHSLVFDPGLAELAQGVMQQAELDFCLAVGQEEALGAHAYEALLAAQPGDEPQTAEPVTAEAPHIIMYTAGTTGKPKGAVLTQANSLWNAMNLQVDMEFTGADRDLLVLPMFHIGGIGLFTLPMLYVGATVVIQRTFDPAQTLELLRQEKISLFFGVPAIFLFLIQSPGFDPEAFAKVRLVMSGGAPLPPSLVEQYHARGIVLQQGFGMSEAAPSIATLPKEQALAKAGSIGRPLFHLQVRVADAQGEELPRGQVGELLLKGPNIMNGYWNRAEANEEAFAGGWFHTGDLARMDEEGFLFIVDRKKDMFISGGENVYPAEVEHAIFELEAVAEAAVVGLPDQRWGEVGRAFVVLKPEHKLDERQVLEHLAGRLAKYKIPKSVVFCEALPRNAAGKVLKNALREKGV</sequence>
<dbReference type="InterPro" id="IPR000873">
    <property type="entry name" value="AMP-dep_synth/lig_dom"/>
</dbReference>
<dbReference type="SUPFAM" id="SSF56801">
    <property type="entry name" value="Acetyl-CoA synthetase-like"/>
    <property type="match status" value="1"/>
</dbReference>
<comment type="pathway">
    <text evidence="5">Quinol/quinone metabolism; 1,4-dihydroxy-2-naphthoate biosynthesis; 1,4-dihydroxy-2-naphthoate from chorismate: step 5/7.</text>
</comment>
<reference evidence="10" key="1">
    <citation type="journal article" date="2023" name="Arch. Microbiol.">
        <title>Desulfoferula mesophilus gen. nov. sp. nov., a mesophilic sulfate-reducing bacterium isolated from a brackish lake sediment.</title>
        <authorList>
            <person name="Watanabe T."/>
            <person name="Yabe T."/>
            <person name="Tsuji J.M."/>
            <person name="Fukui M."/>
        </authorList>
    </citation>
    <scope>NUCLEOTIDE SEQUENCE [LARGE SCALE GENOMIC DNA]</scope>
    <source>
        <strain evidence="10">12FAK</strain>
    </source>
</reference>
<keyword evidence="1 5" id="KW-0474">Menaquinone biosynthesis</keyword>
<keyword evidence="2 5" id="KW-0436">Ligase</keyword>
<dbReference type="PANTHER" id="PTHR43767:SF1">
    <property type="entry name" value="NONRIBOSOMAL PEPTIDE SYNTHASE PES1 (EUROFUNG)-RELATED"/>
    <property type="match status" value="1"/>
</dbReference>
<evidence type="ECO:0000256" key="3">
    <source>
        <dbReference type="ARBA" id="ARBA00022741"/>
    </source>
</evidence>
<comment type="function">
    <text evidence="5">Converts 2-succinylbenzoate (OSB) to 2-succinylbenzoyl-CoA (OSB-CoA).</text>
</comment>
<dbReference type="PANTHER" id="PTHR43767">
    <property type="entry name" value="LONG-CHAIN-FATTY-ACID--COA LIGASE"/>
    <property type="match status" value="1"/>
</dbReference>
<dbReference type="InterPro" id="IPR020845">
    <property type="entry name" value="AMP-binding_CS"/>
</dbReference>
<evidence type="ECO:0000256" key="4">
    <source>
        <dbReference type="ARBA" id="ARBA00022840"/>
    </source>
</evidence>
<dbReference type="FunFam" id="3.30.300.30:FF:000008">
    <property type="entry name" value="2,3-dihydroxybenzoate-AMP ligase"/>
    <property type="match status" value="1"/>
</dbReference>
<dbReference type="InterPro" id="IPR050237">
    <property type="entry name" value="ATP-dep_AMP-bd_enzyme"/>
</dbReference>
<dbReference type="NCBIfam" id="NF004837">
    <property type="entry name" value="PRK06187.1"/>
    <property type="match status" value="1"/>
</dbReference>
<evidence type="ECO:0000256" key="6">
    <source>
        <dbReference type="SAM" id="Phobius"/>
    </source>
</evidence>
<proteinExistence type="inferred from homology"/>
<dbReference type="InterPro" id="IPR010192">
    <property type="entry name" value="MenE"/>
</dbReference>
<keyword evidence="10" id="KW-1185">Reference proteome</keyword>
<feature type="domain" description="AMP-dependent synthetase/ligase" evidence="7">
    <location>
        <begin position="22"/>
        <end position="379"/>
    </location>
</feature>
<protein>
    <recommendedName>
        <fullName evidence="5">2-succinylbenzoate--CoA ligase</fullName>
        <ecNumber evidence="5">6.2.1.26</ecNumber>
    </recommendedName>
    <alternativeName>
        <fullName evidence="5">o-succinylbenzoyl-CoA synthetase</fullName>
        <shortName evidence="5">OSB-CoA synthetase</shortName>
    </alternativeName>
</protein>
<dbReference type="Pfam" id="PF13193">
    <property type="entry name" value="AMP-binding_C"/>
    <property type="match status" value="1"/>
</dbReference>
<dbReference type="CDD" id="cd17631">
    <property type="entry name" value="FACL_FadD13-like"/>
    <property type="match status" value="1"/>
</dbReference>
<evidence type="ECO:0000256" key="2">
    <source>
        <dbReference type="ARBA" id="ARBA00022598"/>
    </source>
</evidence>
<evidence type="ECO:0000313" key="9">
    <source>
        <dbReference type="EMBL" id="BEQ14707.1"/>
    </source>
</evidence>
<dbReference type="GO" id="GO:0008756">
    <property type="term" value="F:o-succinylbenzoate-CoA ligase activity"/>
    <property type="evidence" value="ECO:0007669"/>
    <property type="project" value="UniProtKB-UniRule"/>
</dbReference>
<keyword evidence="6" id="KW-0472">Membrane</keyword>
<comment type="similarity">
    <text evidence="5">Belongs to the ATP-dependent AMP-binding enzyme family. MenE subfamily.</text>
</comment>
<keyword evidence="3 5" id="KW-0547">Nucleotide-binding</keyword>
<comment type="catalytic activity">
    <reaction evidence="5">
        <text>2-succinylbenzoate + ATP + CoA = 2-succinylbenzoyl-CoA + AMP + diphosphate</text>
        <dbReference type="Rhea" id="RHEA:17009"/>
        <dbReference type="ChEBI" id="CHEBI:18325"/>
        <dbReference type="ChEBI" id="CHEBI:30616"/>
        <dbReference type="ChEBI" id="CHEBI:33019"/>
        <dbReference type="ChEBI" id="CHEBI:57287"/>
        <dbReference type="ChEBI" id="CHEBI:57364"/>
        <dbReference type="ChEBI" id="CHEBI:456215"/>
        <dbReference type="EC" id="6.2.1.26"/>
    </reaction>
</comment>
<dbReference type="EC" id="6.2.1.26" evidence="5"/>
<comment type="pathway">
    <text evidence="5">Quinol/quinone metabolism; menaquinone biosynthesis.</text>
</comment>
<feature type="transmembrane region" description="Helical" evidence="6">
    <location>
        <begin position="220"/>
        <end position="242"/>
    </location>
</feature>
<gene>
    <name evidence="5" type="primary">menE</name>
    <name evidence="9" type="ORF">FAK_17730</name>
</gene>
<evidence type="ECO:0000256" key="5">
    <source>
        <dbReference type="HAMAP-Rule" id="MF_00731"/>
    </source>
</evidence>